<keyword evidence="1" id="KW-0234">DNA repair</keyword>
<dbReference type="Pfam" id="PF05970">
    <property type="entry name" value="PIF1"/>
    <property type="match status" value="1"/>
</dbReference>
<dbReference type="InterPro" id="IPR010285">
    <property type="entry name" value="DNA_helicase_pif1-like_DEAD"/>
</dbReference>
<organism evidence="4">
    <name type="scientific">Caenorhabditis brenneri</name>
    <name type="common">Nematode worm</name>
    <dbReference type="NCBI Taxonomy" id="135651"/>
    <lineage>
        <taxon>Eukaryota</taxon>
        <taxon>Metazoa</taxon>
        <taxon>Ecdysozoa</taxon>
        <taxon>Nematoda</taxon>
        <taxon>Chromadorea</taxon>
        <taxon>Rhabditida</taxon>
        <taxon>Rhabditina</taxon>
        <taxon>Rhabditomorpha</taxon>
        <taxon>Rhabditoidea</taxon>
        <taxon>Rhabditidae</taxon>
        <taxon>Peloderinae</taxon>
        <taxon>Caenorhabditis</taxon>
    </lineage>
</organism>
<dbReference type="GO" id="GO:0006281">
    <property type="term" value="P:DNA repair"/>
    <property type="evidence" value="ECO:0007669"/>
    <property type="project" value="UniProtKB-KW"/>
</dbReference>
<reference evidence="4" key="1">
    <citation type="submission" date="2011-07" db="EMBL/GenBank/DDBJ databases">
        <authorList>
            <consortium name="Caenorhabditis brenneri Sequencing and Analysis Consortium"/>
            <person name="Wilson R.K."/>
        </authorList>
    </citation>
    <scope>NUCLEOTIDE SEQUENCE [LARGE SCALE GENOMIC DNA]</scope>
    <source>
        <strain evidence="4">PB2801</strain>
    </source>
</reference>
<accession>G0NJ60</accession>
<dbReference type="GO" id="GO:0016887">
    <property type="term" value="F:ATP hydrolysis activity"/>
    <property type="evidence" value="ECO:0007669"/>
    <property type="project" value="RHEA"/>
</dbReference>
<comment type="catalytic activity">
    <reaction evidence="1">
        <text>ATP + H2O = ADP + phosphate + H(+)</text>
        <dbReference type="Rhea" id="RHEA:13065"/>
        <dbReference type="ChEBI" id="CHEBI:15377"/>
        <dbReference type="ChEBI" id="CHEBI:15378"/>
        <dbReference type="ChEBI" id="CHEBI:30616"/>
        <dbReference type="ChEBI" id="CHEBI:43474"/>
        <dbReference type="ChEBI" id="CHEBI:456216"/>
        <dbReference type="EC" id="5.6.2.3"/>
    </reaction>
</comment>
<evidence type="ECO:0000313" key="3">
    <source>
        <dbReference type="EMBL" id="EGT32180.1"/>
    </source>
</evidence>
<dbReference type="GO" id="GO:0043139">
    <property type="term" value="F:5'-3' DNA helicase activity"/>
    <property type="evidence" value="ECO:0007669"/>
    <property type="project" value="UniProtKB-EC"/>
</dbReference>
<proteinExistence type="inferred from homology"/>
<sequence>MSSYKKTKLYKEQQLAFDRIIQDVEKPNKTKPLVLFVCGAAGTGKSEIIKHLVSTVGEEHVILTAPTAKAARNISGKTIHRAMNFRLNAPIWKQNVQYVELETIVRQETDPEFGKMLKRWRLGRTTHADQVFLNSLSSKVGQTGWRDYVGHFLENYDQKKNMMMLAYTNCTIATLNQMTTTTLFPNEGELYNLTRDTYTLSKNKKVPTVQKEVMFRVGQNSRVMVYRNIDDNLVNGEIGLVKNIKSLEDNVVEMDLDLCSTKTVYKLQVFQSPTSNVGASQVWVTQFPIHSAYALTYHKAQGQTLDKVFLTAREKLPPALFYVGASRVRTREDLHILSPNAHVSIRADVAAIREYKRLRKSIGKTHLL</sequence>
<keyword evidence="1" id="KW-0233">DNA recombination</keyword>
<dbReference type="eggNOG" id="KOG0987">
    <property type="taxonomic scope" value="Eukaryota"/>
</dbReference>
<dbReference type="PANTHER" id="PTHR47642:SF6">
    <property type="entry name" value="ATP-DEPENDENT DNA HELICASE"/>
    <property type="match status" value="1"/>
</dbReference>
<evidence type="ECO:0000313" key="4">
    <source>
        <dbReference type="Proteomes" id="UP000008068"/>
    </source>
</evidence>
<feature type="domain" description="DNA helicase Pif1-like DEAD-box helicase" evidence="2">
    <location>
        <begin position="9"/>
        <end position="87"/>
    </location>
</feature>
<dbReference type="EMBL" id="GL379894">
    <property type="protein sequence ID" value="EGT32180.1"/>
    <property type="molecule type" value="Genomic_DNA"/>
</dbReference>
<dbReference type="Gene3D" id="3.40.50.300">
    <property type="entry name" value="P-loop containing nucleotide triphosphate hydrolases"/>
    <property type="match status" value="2"/>
</dbReference>
<dbReference type="InParanoid" id="G0NJ60"/>
<protein>
    <recommendedName>
        <fullName evidence="1">ATP-dependent DNA helicase</fullName>
        <ecNumber evidence="1">5.6.2.3</ecNumber>
    </recommendedName>
</protein>
<dbReference type="STRING" id="135651.G0NJ60"/>
<dbReference type="InterPro" id="IPR051055">
    <property type="entry name" value="PIF1_helicase"/>
</dbReference>
<evidence type="ECO:0000259" key="2">
    <source>
        <dbReference type="Pfam" id="PF05970"/>
    </source>
</evidence>
<dbReference type="PANTHER" id="PTHR47642">
    <property type="entry name" value="ATP-DEPENDENT DNA HELICASE"/>
    <property type="match status" value="1"/>
</dbReference>
<dbReference type="HOGENOM" id="CLU_001613_7_2_1"/>
<dbReference type="InterPro" id="IPR027417">
    <property type="entry name" value="P-loop_NTPase"/>
</dbReference>
<dbReference type="EC" id="5.6.2.3" evidence="1"/>
<dbReference type="OrthoDB" id="5986116at2759"/>
<keyword evidence="1" id="KW-0547">Nucleotide-binding</keyword>
<evidence type="ECO:0000256" key="1">
    <source>
        <dbReference type="RuleBase" id="RU363044"/>
    </source>
</evidence>
<keyword evidence="1" id="KW-0227">DNA damage</keyword>
<dbReference type="GO" id="GO:0006310">
    <property type="term" value="P:DNA recombination"/>
    <property type="evidence" value="ECO:0007669"/>
    <property type="project" value="UniProtKB-KW"/>
</dbReference>
<gene>
    <name evidence="3" type="ORF">CAEBREN_21810</name>
</gene>
<keyword evidence="4" id="KW-1185">Reference proteome</keyword>
<dbReference type="GO" id="GO:0000723">
    <property type="term" value="P:telomere maintenance"/>
    <property type="evidence" value="ECO:0007669"/>
    <property type="project" value="InterPro"/>
</dbReference>
<dbReference type="CDD" id="cd18809">
    <property type="entry name" value="SF1_C_RecD"/>
    <property type="match status" value="1"/>
</dbReference>
<dbReference type="GO" id="GO:0005524">
    <property type="term" value="F:ATP binding"/>
    <property type="evidence" value="ECO:0007669"/>
    <property type="project" value="UniProtKB-KW"/>
</dbReference>
<keyword evidence="1" id="KW-0378">Hydrolase</keyword>
<comment type="similarity">
    <text evidence="1">Belongs to the helicase family.</text>
</comment>
<keyword evidence="1" id="KW-0067">ATP-binding</keyword>
<keyword evidence="1" id="KW-0347">Helicase</keyword>
<comment type="cofactor">
    <cofactor evidence="1">
        <name>Mg(2+)</name>
        <dbReference type="ChEBI" id="CHEBI:18420"/>
    </cofactor>
</comment>
<dbReference type="SUPFAM" id="SSF52540">
    <property type="entry name" value="P-loop containing nucleoside triphosphate hydrolases"/>
    <property type="match status" value="2"/>
</dbReference>
<name>G0NJ60_CAEBE</name>
<dbReference type="Proteomes" id="UP000008068">
    <property type="component" value="Unassembled WGS sequence"/>
</dbReference>
<dbReference type="AlphaFoldDB" id="G0NJ60"/>